<dbReference type="Pfam" id="PF13365">
    <property type="entry name" value="Trypsin_2"/>
    <property type="match status" value="1"/>
</dbReference>
<dbReference type="SMART" id="SM00228">
    <property type="entry name" value="PDZ"/>
    <property type="match status" value="1"/>
</dbReference>
<name>A0A3M6Q6Z9_9BURK</name>
<evidence type="ECO:0000256" key="1">
    <source>
        <dbReference type="ARBA" id="ARBA00010541"/>
    </source>
</evidence>
<dbReference type="AlphaFoldDB" id="A0A3M6Q6Z9"/>
<evidence type="ECO:0000256" key="2">
    <source>
        <dbReference type="ARBA" id="ARBA00022670"/>
    </source>
</evidence>
<evidence type="ECO:0000256" key="4">
    <source>
        <dbReference type="ARBA" id="ARBA00022825"/>
    </source>
</evidence>
<protein>
    <submittedName>
        <fullName evidence="6">PDZ domain-containing protein</fullName>
    </submittedName>
</protein>
<reference evidence="6 7" key="1">
    <citation type="submission" date="2018-10" db="EMBL/GenBank/DDBJ databases">
        <title>Comamonadaceae CDC group NO-1 genome sequencing and assembly.</title>
        <authorList>
            <person name="Bernier A.-M."/>
            <person name="Bernard K."/>
        </authorList>
    </citation>
    <scope>NUCLEOTIDE SEQUENCE [LARGE SCALE GENOMIC DNA]</scope>
    <source>
        <strain evidence="6 7">NML970147</strain>
    </source>
</reference>
<dbReference type="SUPFAM" id="SSF50156">
    <property type="entry name" value="PDZ domain-like"/>
    <property type="match status" value="1"/>
</dbReference>
<dbReference type="PANTHER" id="PTHR43343">
    <property type="entry name" value="PEPTIDASE S12"/>
    <property type="match status" value="1"/>
</dbReference>
<sequence>MRRYWLVFSQSVTVLLAAYFVISTLKPQWLGSPAASNATAPATVLLPPAPTAATAPAQSSLPAPGSLRAAAQLAARSVVSINTRTTMQHPFANDPFFQYFFGQAPGRSQSGLGSGVIASSDGYLLTNNHVIEGADSILVTLHDGREFPAQVIGTDPESDLAVLKINARNLPAIHLGNSDQLAIGDSVLAIGNPFGIGQTVTSGIISALGRSHLGLNIFENFIQTDAAINPGNSGGALVDINGHLVGINTAIYSRSGGSMGIGFAIPAATAQFVLESLVREGRVTRGWLGLAADPLTPELAQAIGAGAGAGEGVIVTGVLQGGPAARAGIRPGDIIQQVGEHPVRNVPELLTRVAALRPGQSTPLILLREGQPRTIAITPEQRPQAQRTLRQR</sequence>
<proteinExistence type="inferred from homology"/>
<dbReference type="InterPro" id="IPR001940">
    <property type="entry name" value="Peptidase_S1C"/>
</dbReference>
<organism evidence="6 7">
    <name type="scientific">Allofranklinella schreckenbergeri</name>
    <dbReference type="NCBI Taxonomy" id="1076744"/>
    <lineage>
        <taxon>Bacteria</taxon>
        <taxon>Pseudomonadati</taxon>
        <taxon>Pseudomonadota</taxon>
        <taxon>Betaproteobacteria</taxon>
        <taxon>Burkholderiales</taxon>
        <taxon>Comamonadaceae</taxon>
        <taxon>Allofranklinella</taxon>
    </lineage>
</organism>
<keyword evidence="3" id="KW-0378">Hydrolase</keyword>
<keyword evidence="2" id="KW-0645">Protease</keyword>
<evidence type="ECO:0000259" key="5">
    <source>
        <dbReference type="PROSITE" id="PS50106"/>
    </source>
</evidence>
<dbReference type="PRINTS" id="PR00834">
    <property type="entry name" value="PROTEASES2C"/>
</dbReference>
<dbReference type="Proteomes" id="UP000267521">
    <property type="component" value="Unassembled WGS sequence"/>
</dbReference>
<feature type="domain" description="PDZ" evidence="5">
    <location>
        <begin position="277"/>
        <end position="370"/>
    </location>
</feature>
<evidence type="ECO:0000313" key="6">
    <source>
        <dbReference type="EMBL" id="RMW98935.1"/>
    </source>
</evidence>
<evidence type="ECO:0000256" key="3">
    <source>
        <dbReference type="ARBA" id="ARBA00022801"/>
    </source>
</evidence>
<keyword evidence="4" id="KW-0720">Serine protease</keyword>
<dbReference type="InterPro" id="IPR051201">
    <property type="entry name" value="Chloro_Bact_Ser_Proteases"/>
</dbReference>
<dbReference type="InterPro" id="IPR036034">
    <property type="entry name" value="PDZ_sf"/>
</dbReference>
<dbReference type="PANTHER" id="PTHR43343:SF3">
    <property type="entry name" value="PROTEASE DO-LIKE 8, CHLOROPLASTIC"/>
    <property type="match status" value="1"/>
</dbReference>
<dbReference type="PROSITE" id="PS50106">
    <property type="entry name" value="PDZ"/>
    <property type="match status" value="1"/>
</dbReference>
<dbReference type="FunFam" id="2.40.10.10:FF:000001">
    <property type="entry name" value="Periplasmic serine protease DegS"/>
    <property type="match status" value="1"/>
</dbReference>
<accession>A0A3M6Q6Z9</accession>
<dbReference type="EMBL" id="RDQM01000006">
    <property type="protein sequence ID" value="RMW98935.1"/>
    <property type="molecule type" value="Genomic_DNA"/>
</dbReference>
<comment type="similarity">
    <text evidence="1">Belongs to the peptidase S1C family.</text>
</comment>
<dbReference type="GO" id="GO:0006508">
    <property type="term" value="P:proteolysis"/>
    <property type="evidence" value="ECO:0007669"/>
    <property type="project" value="UniProtKB-KW"/>
</dbReference>
<evidence type="ECO:0000313" key="7">
    <source>
        <dbReference type="Proteomes" id="UP000267521"/>
    </source>
</evidence>
<dbReference type="Gene3D" id="2.30.42.10">
    <property type="match status" value="1"/>
</dbReference>
<dbReference type="Gene3D" id="2.40.10.120">
    <property type="match status" value="1"/>
</dbReference>
<dbReference type="SUPFAM" id="SSF50494">
    <property type="entry name" value="Trypsin-like serine proteases"/>
    <property type="match status" value="1"/>
</dbReference>
<dbReference type="GO" id="GO:0004252">
    <property type="term" value="F:serine-type endopeptidase activity"/>
    <property type="evidence" value="ECO:0007669"/>
    <property type="project" value="InterPro"/>
</dbReference>
<dbReference type="RefSeq" id="WP_122238186.1">
    <property type="nucleotide sequence ID" value="NZ_RDQM01000006.1"/>
</dbReference>
<dbReference type="InterPro" id="IPR009003">
    <property type="entry name" value="Peptidase_S1_PA"/>
</dbReference>
<gene>
    <name evidence="6" type="ORF">EBQ26_06450</name>
</gene>
<dbReference type="InterPro" id="IPR001478">
    <property type="entry name" value="PDZ"/>
</dbReference>
<comment type="caution">
    <text evidence="6">The sequence shown here is derived from an EMBL/GenBank/DDBJ whole genome shotgun (WGS) entry which is preliminary data.</text>
</comment>
<dbReference type="Pfam" id="PF13180">
    <property type="entry name" value="PDZ_2"/>
    <property type="match status" value="1"/>
</dbReference>